<dbReference type="PANTHER" id="PTHR23389:SF6">
    <property type="entry name" value="REPLICATION FACTOR C SUBUNIT 1"/>
    <property type="match status" value="1"/>
</dbReference>
<evidence type="ECO:0000313" key="3">
    <source>
        <dbReference type="EMBL" id="SVA77184.1"/>
    </source>
</evidence>
<dbReference type="EMBL" id="UINC01018385">
    <property type="protein sequence ID" value="SVA77184.1"/>
    <property type="molecule type" value="Genomic_DNA"/>
</dbReference>
<sequence>MMWSEKYRPKNILDLIGNEDARNSFVEWLTKWKKGTKPILLVGPPGIGKTTLANLAAKQFDYDLISLNASDVRSKKNIQEILSPVLGNETIFGTPMIFIDEVDGIHGRADYGGTEAIIKILKESTVPIVLAANSDLSDKMKSIKKNVRVIRFRPLSPRLLRFYLNKILQLENAKISSDSLMKLVAESNGDIRSMINFAQALVTGFNPPTEKSFESLDIEESINTFYKANSIDEARSILYSLRIDPREKINAFYSSVIGSSISTDDMQRFLQIISTADMLYGKIMKTQQWRLLRYLDAILLGLYKKDLPIRYSKYNLSWPILNRIRWDGTKIKSLIGSFAKNMHVSKSTFSTLYFPFLLYCIKNKKIDLEFDESLEEIVEKEIALIK</sequence>
<dbReference type="SUPFAM" id="SSF52540">
    <property type="entry name" value="P-loop containing nucleoside triphosphate hydrolases"/>
    <property type="match status" value="1"/>
</dbReference>
<dbReference type="GO" id="GO:0005524">
    <property type="term" value="F:ATP binding"/>
    <property type="evidence" value="ECO:0007669"/>
    <property type="project" value="InterPro"/>
</dbReference>
<keyword evidence="1" id="KW-0235">DNA replication</keyword>
<evidence type="ECO:0000259" key="2">
    <source>
        <dbReference type="SMART" id="SM00382"/>
    </source>
</evidence>
<evidence type="ECO:0000256" key="1">
    <source>
        <dbReference type="ARBA" id="ARBA00022705"/>
    </source>
</evidence>
<dbReference type="Gene3D" id="1.10.8.60">
    <property type="match status" value="1"/>
</dbReference>
<name>A0A381YJF9_9ZZZZ</name>
<organism evidence="3">
    <name type="scientific">marine metagenome</name>
    <dbReference type="NCBI Taxonomy" id="408172"/>
    <lineage>
        <taxon>unclassified sequences</taxon>
        <taxon>metagenomes</taxon>
        <taxon>ecological metagenomes</taxon>
    </lineage>
</organism>
<reference evidence="3" key="1">
    <citation type="submission" date="2018-05" db="EMBL/GenBank/DDBJ databases">
        <authorList>
            <person name="Lanie J.A."/>
            <person name="Ng W.-L."/>
            <person name="Kazmierczak K.M."/>
            <person name="Andrzejewski T.M."/>
            <person name="Davidsen T.M."/>
            <person name="Wayne K.J."/>
            <person name="Tettelin H."/>
            <person name="Glass J.I."/>
            <person name="Rusch D."/>
            <person name="Podicherti R."/>
            <person name="Tsui H.-C.T."/>
            <person name="Winkler M.E."/>
        </authorList>
    </citation>
    <scope>NUCLEOTIDE SEQUENCE</scope>
</reference>
<feature type="domain" description="AAA+ ATPase" evidence="2">
    <location>
        <begin position="35"/>
        <end position="174"/>
    </location>
</feature>
<dbReference type="InterPro" id="IPR003959">
    <property type="entry name" value="ATPase_AAA_core"/>
</dbReference>
<dbReference type="Gene3D" id="3.40.50.300">
    <property type="entry name" value="P-loop containing nucleotide triphosphate hydrolases"/>
    <property type="match status" value="1"/>
</dbReference>
<dbReference type="GO" id="GO:0006260">
    <property type="term" value="P:DNA replication"/>
    <property type="evidence" value="ECO:0007669"/>
    <property type="project" value="UniProtKB-KW"/>
</dbReference>
<dbReference type="AlphaFoldDB" id="A0A381YJF9"/>
<dbReference type="Pfam" id="PF00004">
    <property type="entry name" value="AAA"/>
    <property type="match status" value="1"/>
</dbReference>
<proteinExistence type="predicted"/>
<dbReference type="SMART" id="SM00382">
    <property type="entry name" value="AAA"/>
    <property type="match status" value="1"/>
</dbReference>
<dbReference type="InterPro" id="IPR003593">
    <property type="entry name" value="AAA+_ATPase"/>
</dbReference>
<dbReference type="InterPro" id="IPR027417">
    <property type="entry name" value="P-loop_NTPase"/>
</dbReference>
<gene>
    <name evidence="3" type="ORF">METZ01_LOCUS130038</name>
</gene>
<protein>
    <recommendedName>
        <fullName evidence="2">AAA+ ATPase domain-containing protein</fullName>
    </recommendedName>
</protein>
<dbReference type="GO" id="GO:0016887">
    <property type="term" value="F:ATP hydrolysis activity"/>
    <property type="evidence" value="ECO:0007669"/>
    <property type="project" value="InterPro"/>
</dbReference>
<accession>A0A381YJF9</accession>
<dbReference type="PANTHER" id="PTHR23389">
    <property type="entry name" value="CHROMOSOME TRANSMISSION FIDELITY FACTOR 18"/>
    <property type="match status" value="1"/>
</dbReference>